<dbReference type="Ensembl" id="ENSCLMT00005018801.1">
    <property type="protein sequence ID" value="ENSCLMP00005017792.1"/>
    <property type="gene ID" value="ENSCLMG00005009091.1"/>
</dbReference>
<evidence type="ECO:0000313" key="4">
    <source>
        <dbReference type="Proteomes" id="UP000694565"/>
    </source>
</evidence>
<feature type="region of interest" description="Disordered" evidence="2">
    <location>
        <begin position="16"/>
        <end position="71"/>
    </location>
</feature>
<dbReference type="Gene3D" id="1.25.40.20">
    <property type="entry name" value="Ankyrin repeat-containing domain"/>
    <property type="match status" value="1"/>
</dbReference>
<dbReference type="Pfam" id="PF12796">
    <property type="entry name" value="Ank_2"/>
    <property type="match status" value="1"/>
</dbReference>
<dbReference type="GO" id="GO:0005856">
    <property type="term" value="C:cytoskeleton"/>
    <property type="evidence" value="ECO:0007669"/>
    <property type="project" value="TreeGrafter"/>
</dbReference>
<feature type="compositionally biased region" description="Polar residues" evidence="2">
    <location>
        <begin position="62"/>
        <end position="71"/>
    </location>
</feature>
<evidence type="ECO:0000256" key="2">
    <source>
        <dbReference type="SAM" id="MobiDB-lite"/>
    </source>
</evidence>
<evidence type="ECO:0000256" key="1">
    <source>
        <dbReference type="PROSITE-ProRule" id="PRU00023"/>
    </source>
</evidence>
<dbReference type="PROSITE" id="PS50297">
    <property type="entry name" value="ANK_REP_REGION"/>
    <property type="match status" value="2"/>
</dbReference>
<dbReference type="PROSITE" id="PS50088">
    <property type="entry name" value="ANK_REPEAT"/>
    <property type="match status" value="2"/>
</dbReference>
<feature type="repeat" description="ANK" evidence="1">
    <location>
        <begin position="224"/>
        <end position="256"/>
    </location>
</feature>
<dbReference type="Pfam" id="PF00023">
    <property type="entry name" value="Ank"/>
    <property type="match status" value="1"/>
</dbReference>
<dbReference type="AlphaFoldDB" id="A0A8C2XP22"/>
<dbReference type="InterPro" id="IPR047184">
    <property type="entry name" value="KANK1-4"/>
</dbReference>
<dbReference type="PANTHER" id="PTHR24168:SF24">
    <property type="entry name" value="KN MOTIF AND ANKYRIN REPEAT DOMAIN-CONTAINING PROTEIN 4"/>
    <property type="match status" value="1"/>
</dbReference>
<feature type="repeat" description="ANK" evidence="1">
    <location>
        <begin position="257"/>
        <end position="281"/>
    </location>
</feature>
<evidence type="ECO:0000313" key="3">
    <source>
        <dbReference type="Ensembl" id="ENSCLMP00005017792.1"/>
    </source>
</evidence>
<dbReference type="PANTHER" id="PTHR24168">
    <property type="entry name" value="KN MOTIF AND ANKYRIN REPEAT DOMAIN-CONTAINING"/>
    <property type="match status" value="1"/>
</dbReference>
<dbReference type="GO" id="GO:0005737">
    <property type="term" value="C:cytoplasm"/>
    <property type="evidence" value="ECO:0007669"/>
    <property type="project" value="TreeGrafter"/>
</dbReference>
<accession>A0A8C2XP22</accession>
<dbReference type="SUPFAM" id="SSF48403">
    <property type="entry name" value="Ankyrin repeat"/>
    <property type="match status" value="1"/>
</dbReference>
<dbReference type="InterPro" id="IPR036770">
    <property type="entry name" value="Ankyrin_rpt-contain_sf"/>
</dbReference>
<name>A0A8C2XP22_CYCLU</name>
<dbReference type="InterPro" id="IPR002110">
    <property type="entry name" value="Ankyrin_rpt"/>
</dbReference>
<dbReference type="GeneTree" id="ENSGT00940000158468"/>
<sequence>MAAVQVDGVPEMRRMEGMTQTSPDGQIISGGAGSGRTDGNVVSVEAEKMSKTKAQPPGEQMEGNSGSETTTGARETVSADFLAACHLLNDHMDNMDNPNDDMRKALVVLFQHWFSAAAEETSVASRVAVYLREVKKATPSLLAFLINLADDNGNTALHYSVSHCNYSIVSQILDTGVSDLSLQNNAGYTAVMLASLTAPDGPGGMEVVRKLMEQSNINIRSSQTGQTALHLAVRHGRVVMVRLLLSCAADANLQDSQGTTALMFASERGHTHIARLLLERSLCDLTLTDKRGQTALSIAMQGSHTDTAALLQAHAKARAL</sequence>
<reference evidence="3" key="1">
    <citation type="submission" date="2025-08" db="UniProtKB">
        <authorList>
            <consortium name="Ensembl"/>
        </authorList>
    </citation>
    <scope>IDENTIFICATION</scope>
</reference>
<protein>
    <recommendedName>
        <fullName evidence="5">KN motif and ankyrin repeat domain-containing protein 4</fullName>
    </recommendedName>
</protein>
<keyword evidence="4" id="KW-1185">Reference proteome</keyword>
<dbReference type="GO" id="GO:0030837">
    <property type="term" value="P:negative regulation of actin filament polymerization"/>
    <property type="evidence" value="ECO:0007669"/>
    <property type="project" value="InterPro"/>
</dbReference>
<evidence type="ECO:0008006" key="5">
    <source>
        <dbReference type="Google" id="ProtNLM"/>
    </source>
</evidence>
<organism evidence="3 4">
    <name type="scientific">Cyclopterus lumpus</name>
    <name type="common">Lumpsucker</name>
    <dbReference type="NCBI Taxonomy" id="8103"/>
    <lineage>
        <taxon>Eukaryota</taxon>
        <taxon>Metazoa</taxon>
        <taxon>Chordata</taxon>
        <taxon>Craniata</taxon>
        <taxon>Vertebrata</taxon>
        <taxon>Euteleostomi</taxon>
        <taxon>Actinopterygii</taxon>
        <taxon>Neopterygii</taxon>
        <taxon>Teleostei</taxon>
        <taxon>Neoteleostei</taxon>
        <taxon>Acanthomorphata</taxon>
        <taxon>Eupercaria</taxon>
        <taxon>Perciformes</taxon>
        <taxon>Cottioidei</taxon>
        <taxon>Cottales</taxon>
        <taxon>Cyclopteridae</taxon>
        <taxon>Cyclopterus</taxon>
    </lineage>
</organism>
<dbReference type="SMART" id="SM00248">
    <property type="entry name" value="ANK"/>
    <property type="match status" value="5"/>
</dbReference>
<keyword evidence="1" id="KW-0040">ANK repeat</keyword>
<proteinExistence type="predicted"/>
<reference evidence="3" key="2">
    <citation type="submission" date="2025-09" db="UniProtKB">
        <authorList>
            <consortium name="Ensembl"/>
        </authorList>
    </citation>
    <scope>IDENTIFICATION</scope>
</reference>
<dbReference type="Proteomes" id="UP000694565">
    <property type="component" value="Unplaced"/>
</dbReference>